<dbReference type="Gene3D" id="3.30.420.40">
    <property type="match status" value="3"/>
</dbReference>
<keyword evidence="1 7" id="KW-0963">Cytoplasm</keyword>
<comment type="function">
    <text evidence="7">Forms membrane-associated dynamic filaments that are essential for cell shape determination. Acts by regulating cell wall synthesis and cell elongation, and thus cell shape. A feedback loop between cell geometry and MreB localization may maintain elongated cell shape by targeting cell wall growth to regions of negative cell wall curvature.</text>
</comment>
<evidence type="ECO:0000313" key="9">
    <source>
        <dbReference type="Proteomes" id="UP000013520"/>
    </source>
</evidence>
<feature type="binding site" evidence="7">
    <location>
        <begin position="289"/>
        <end position="292"/>
    </location>
    <ligand>
        <name>ATP</name>
        <dbReference type="ChEBI" id="CHEBI:30616"/>
    </ligand>
</feature>
<dbReference type="GO" id="GO:0005524">
    <property type="term" value="F:ATP binding"/>
    <property type="evidence" value="ECO:0007669"/>
    <property type="project" value="UniProtKB-KW"/>
</dbReference>
<dbReference type="KEGG" id="dgi:Desgi_3304"/>
<feature type="binding site" evidence="7">
    <location>
        <begin position="209"/>
        <end position="212"/>
    </location>
    <ligand>
        <name>ATP</name>
        <dbReference type="ChEBI" id="CHEBI:30616"/>
    </ligand>
</feature>
<reference evidence="8 9" key="1">
    <citation type="submission" date="2012-01" db="EMBL/GenBank/DDBJ databases">
        <title>Complete sequence of Desulfotomaculum gibsoniae DSM 7213.</title>
        <authorList>
            <consortium name="US DOE Joint Genome Institute"/>
            <person name="Lucas S."/>
            <person name="Han J."/>
            <person name="Lapidus A."/>
            <person name="Cheng J.-F."/>
            <person name="Goodwin L."/>
            <person name="Pitluck S."/>
            <person name="Peters L."/>
            <person name="Ovchinnikova G."/>
            <person name="Teshima H."/>
            <person name="Detter J.C."/>
            <person name="Han C."/>
            <person name="Tapia R."/>
            <person name="Land M."/>
            <person name="Hauser L."/>
            <person name="Kyrpides N."/>
            <person name="Ivanova N."/>
            <person name="Pagani I."/>
            <person name="Parshina S."/>
            <person name="Plugge C."/>
            <person name="Muyzer G."/>
            <person name="Kuever J."/>
            <person name="Ivanova A."/>
            <person name="Nazina T."/>
            <person name="Klenk H.-P."/>
            <person name="Brambilla E."/>
            <person name="Spring S."/>
            <person name="Stams A.F."/>
            <person name="Woyke T."/>
        </authorList>
    </citation>
    <scope>NUCLEOTIDE SEQUENCE [LARGE SCALE GENOMIC DNA]</scope>
    <source>
        <strain evidence="8 9">DSM 7213</strain>
    </source>
</reference>
<dbReference type="PANTHER" id="PTHR42749:SF1">
    <property type="entry name" value="CELL SHAPE-DETERMINING PROTEIN MREB"/>
    <property type="match status" value="1"/>
</dbReference>
<evidence type="ECO:0000256" key="4">
    <source>
        <dbReference type="ARBA" id="ARBA00022960"/>
    </source>
</evidence>
<name>R4KQ03_9FIRM</name>
<comment type="subunit">
    <text evidence="7">Forms polymers.</text>
</comment>
<dbReference type="EMBL" id="CP003273">
    <property type="protein sequence ID" value="AGL02650.1"/>
    <property type="molecule type" value="Genomic_DNA"/>
</dbReference>
<dbReference type="NCBIfam" id="NF010539">
    <property type="entry name" value="PRK13927.1"/>
    <property type="match status" value="1"/>
</dbReference>
<dbReference type="InterPro" id="IPR043129">
    <property type="entry name" value="ATPase_NBD"/>
</dbReference>
<evidence type="ECO:0000256" key="5">
    <source>
        <dbReference type="ARBA" id="ARBA00023458"/>
    </source>
</evidence>
<comment type="subcellular location">
    <subcellularLocation>
        <location evidence="7">Cytoplasm</location>
    </subcellularLocation>
    <text evidence="7">Membrane-associated.</text>
</comment>
<dbReference type="PANTHER" id="PTHR42749">
    <property type="entry name" value="CELL SHAPE-DETERMINING PROTEIN MREB"/>
    <property type="match status" value="1"/>
</dbReference>
<dbReference type="PRINTS" id="PR01652">
    <property type="entry name" value="SHAPEPROTEIN"/>
</dbReference>
<evidence type="ECO:0000256" key="3">
    <source>
        <dbReference type="ARBA" id="ARBA00022840"/>
    </source>
</evidence>
<feature type="binding site" evidence="7">
    <location>
        <begin position="16"/>
        <end position="18"/>
    </location>
    <ligand>
        <name>ATP</name>
        <dbReference type="ChEBI" id="CHEBI:30616"/>
    </ligand>
</feature>
<dbReference type="HOGENOM" id="CLU_052037_0_0_9"/>
<comment type="similarity">
    <text evidence="5 7">Belongs to the FtsA/MreB family.</text>
</comment>
<accession>R4KQ03</accession>
<dbReference type="CDD" id="cd10225">
    <property type="entry name" value="ASKHA_NBD_MreB-like"/>
    <property type="match status" value="1"/>
</dbReference>
<dbReference type="AlphaFoldDB" id="R4KQ03"/>
<evidence type="ECO:0000256" key="2">
    <source>
        <dbReference type="ARBA" id="ARBA00022741"/>
    </source>
</evidence>
<dbReference type="FunFam" id="3.30.420.40:FF:000016">
    <property type="entry name" value="Rod shape-determining protein mreB"/>
    <property type="match status" value="1"/>
</dbReference>
<organism evidence="8 9">
    <name type="scientific">Desulfoscipio gibsoniae DSM 7213</name>
    <dbReference type="NCBI Taxonomy" id="767817"/>
    <lineage>
        <taxon>Bacteria</taxon>
        <taxon>Bacillati</taxon>
        <taxon>Bacillota</taxon>
        <taxon>Clostridia</taxon>
        <taxon>Eubacteriales</taxon>
        <taxon>Desulfallaceae</taxon>
        <taxon>Desulfoscipio</taxon>
    </lineage>
</organism>
<evidence type="ECO:0000256" key="6">
    <source>
        <dbReference type="ARBA" id="ARBA00067319"/>
    </source>
</evidence>
<sequence length="343" mass="36784">MRLGIFSKDMGIDLGTANSLVYVKGKGIVLREPSVVAIQRDNGHVLAVGEEAKQMIGRTPGNIIAIRPMKDGVIADFDVTQSMIKYFISKALRGRTFLIRPRVVVSVPSGVTAVEERAVREAALQAGAREAYLIEEPMAASIGAGLPVHEPTGNMIVDIGGGTTEVAVISLGGIVTSRSVRKAGDEMDESIIQHVKKTYNLMIGERTAEDIKIEIGTAYPLDAVETYEVRGRDLVSGLPKTIEITSEEIYKALSEPVASILDAIKSTLELTPPELSADIMDRGIVMAGGGSLLRGLDRLVSEQTGMPVHLADDPLLAVAYGTGRVLENIHILRKVIIQPKKLA</sequence>
<evidence type="ECO:0000256" key="7">
    <source>
        <dbReference type="HAMAP-Rule" id="MF_02207"/>
    </source>
</evidence>
<gene>
    <name evidence="7" type="primary">mreB</name>
    <name evidence="8" type="ORF">Desgi_3304</name>
</gene>
<feature type="binding site" evidence="7">
    <location>
        <begin position="161"/>
        <end position="163"/>
    </location>
    <ligand>
        <name>ATP</name>
        <dbReference type="ChEBI" id="CHEBI:30616"/>
    </ligand>
</feature>
<keyword evidence="3 7" id="KW-0067">ATP-binding</keyword>
<dbReference type="GO" id="GO:0005737">
    <property type="term" value="C:cytoplasm"/>
    <property type="evidence" value="ECO:0007669"/>
    <property type="project" value="UniProtKB-SubCell"/>
</dbReference>
<proteinExistence type="inferred from homology"/>
<dbReference type="InterPro" id="IPR004753">
    <property type="entry name" value="MreB"/>
</dbReference>
<keyword evidence="4 7" id="KW-0133">Cell shape</keyword>
<dbReference type="STRING" id="767817.Desgi_3304"/>
<keyword evidence="2 7" id="KW-0547">Nucleotide-binding</keyword>
<evidence type="ECO:0000256" key="1">
    <source>
        <dbReference type="ARBA" id="ARBA00022490"/>
    </source>
</evidence>
<keyword evidence="9" id="KW-1185">Reference proteome</keyword>
<dbReference type="HAMAP" id="MF_02207">
    <property type="entry name" value="MreB"/>
    <property type="match status" value="1"/>
</dbReference>
<dbReference type="Proteomes" id="UP000013520">
    <property type="component" value="Chromosome"/>
</dbReference>
<dbReference type="GO" id="GO:0008360">
    <property type="term" value="P:regulation of cell shape"/>
    <property type="evidence" value="ECO:0007669"/>
    <property type="project" value="UniProtKB-UniRule"/>
</dbReference>
<dbReference type="SUPFAM" id="SSF53067">
    <property type="entry name" value="Actin-like ATPase domain"/>
    <property type="match status" value="2"/>
</dbReference>
<dbReference type="RefSeq" id="WP_006523310.1">
    <property type="nucleotide sequence ID" value="NC_021184.1"/>
</dbReference>
<dbReference type="GO" id="GO:0000902">
    <property type="term" value="P:cell morphogenesis"/>
    <property type="evidence" value="ECO:0007669"/>
    <property type="project" value="InterPro"/>
</dbReference>
<dbReference type="InterPro" id="IPR056546">
    <property type="entry name" value="MreB_MamK-like"/>
</dbReference>
<protein>
    <recommendedName>
        <fullName evidence="6 7">Cell shape-determining protein MreB</fullName>
    </recommendedName>
</protein>
<evidence type="ECO:0000313" key="8">
    <source>
        <dbReference type="EMBL" id="AGL02650.1"/>
    </source>
</evidence>
<dbReference type="Pfam" id="PF06723">
    <property type="entry name" value="MreB_Mbl"/>
    <property type="match status" value="1"/>
</dbReference>
<dbReference type="NCBIfam" id="TIGR00904">
    <property type="entry name" value="mreB"/>
    <property type="match status" value="1"/>
</dbReference>
<dbReference type="eggNOG" id="COG1077">
    <property type="taxonomic scope" value="Bacteria"/>
</dbReference>
<dbReference type="OrthoDB" id="9768127at2"/>